<dbReference type="InterPro" id="IPR001451">
    <property type="entry name" value="Hexapep"/>
</dbReference>
<keyword evidence="3" id="KW-0012">Acyltransferase</keyword>
<dbReference type="AlphaFoldDB" id="A0A174B4D8"/>
<dbReference type="EMBL" id="CYYW01000007">
    <property type="protein sequence ID" value="CUN94495.1"/>
    <property type="molecule type" value="Genomic_DNA"/>
</dbReference>
<dbReference type="Proteomes" id="UP000095384">
    <property type="component" value="Unassembled WGS sequence"/>
</dbReference>
<organism evidence="3 4">
    <name type="scientific">Agathobacter rectalis</name>
    <dbReference type="NCBI Taxonomy" id="39491"/>
    <lineage>
        <taxon>Bacteria</taxon>
        <taxon>Bacillati</taxon>
        <taxon>Bacillota</taxon>
        <taxon>Clostridia</taxon>
        <taxon>Lachnospirales</taxon>
        <taxon>Lachnospiraceae</taxon>
        <taxon>Agathobacter</taxon>
    </lineage>
</organism>
<dbReference type="GO" id="GO:0008374">
    <property type="term" value="F:O-acyltransferase activity"/>
    <property type="evidence" value="ECO:0007669"/>
    <property type="project" value="TreeGrafter"/>
</dbReference>
<evidence type="ECO:0000313" key="3">
    <source>
        <dbReference type="EMBL" id="CUN94495.1"/>
    </source>
</evidence>
<dbReference type="GeneID" id="86989381"/>
<evidence type="ECO:0000256" key="2">
    <source>
        <dbReference type="ARBA" id="ARBA00022679"/>
    </source>
</evidence>
<evidence type="ECO:0000256" key="1">
    <source>
        <dbReference type="ARBA" id="ARBA00007274"/>
    </source>
</evidence>
<dbReference type="PANTHER" id="PTHR23416:SF23">
    <property type="entry name" value="ACETYLTRANSFERASE C18B11.09C-RELATED"/>
    <property type="match status" value="1"/>
</dbReference>
<gene>
    <name evidence="3" type="primary">vatD_2</name>
    <name evidence="3" type="ORF">ERS852417_01283</name>
</gene>
<comment type="similarity">
    <text evidence="1">Belongs to the transferase hexapeptide repeat family.</text>
</comment>
<dbReference type="OMA" id="NCWINEY"/>
<sequence>MGIISRGKALWAKIYYQKRIKMKAAACGEKLYVGGKSFVNSNTYLGYGVCFNGMSILGQGKVEIGNYFHSGTECQIITSFHNYEGEQIPYDNSYITKNVKIGDCVWLGNNVIILGGCVIGEGAIIQAGSVVCKDIPAYSIAGGHPAIPFKTRDKEHYLKMKKEERFH</sequence>
<dbReference type="InterPro" id="IPR051159">
    <property type="entry name" value="Hexapeptide_acetyltransf"/>
</dbReference>
<dbReference type="RefSeq" id="WP_012743470.1">
    <property type="nucleotide sequence ID" value="NZ_CP092643.1"/>
</dbReference>
<name>A0A174B4D8_9FIRM</name>
<dbReference type="CDD" id="cd04647">
    <property type="entry name" value="LbH_MAT_like"/>
    <property type="match status" value="1"/>
</dbReference>
<reference evidence="3 4" key="1">
    <citation type="submission" date="2015-09" db="EMBL/GenBank/DDBJ databases">
        <authorList>
            <consortium name="Pathogen Informatics"/>
        </authorList>
    </citation>
    <scope>NUCLEOTIDE SEQUENCE [LARGE SCALE GENOMIC DNA]</scope>
    <source>
        <strain evidence="3 4">2789STDY5608860</strain>
    </source>
</reference>
<dbReference type="PANTHER" id="PTHR23416">
    <property type="entry name" value="SIALIC ACID SYNTHASE-RELATED"/>
    <property type="match status" value="1"/>
</dbReference>
<keyword evidence="2 3" id="KW-0808">Transferase</keyword>
<dbReference type="Pfam" id="PF00132">
    <property type="entry name" value="Hexapep"/>
    <property type="match status" value="1"/>
</dbReference>
<dbReference type="InterPro" id="IPR011004">
    <property type="entry name" value="Trimer_LpxA-like_sf"/>
</dbReference>
<proteinExistence type="inferred from homology"/>
<evidence type="ECO:0000313" key="4">
    <source>
        <dbReference type="Proteomes" id="UP000095384"/>
    </source>
</evidence>
<dbReference type="EC" id="2.3.1.-" evidence="3"/>
<accession>A0A174B4D8</accession>
<protein>
    <submittedName>
        <fullName evidence="3">Streptogramin A acetyltransferase</fullName>
        <ecNumber evidence="3">2.3.1.-</ecNumber>
    </submittedName>
</protein>
<dbReference type="Gene3D" id="2.160.10.10">
    <property type="entry name" value="Hexapeptide repeat proteins"/>
    <property type="match status" value="1"/>
</dbReference>
<dbReference type="SUPFAM" id="SSF51161">
    <property type="entry name" value="Trimeric LpxA-like enzymes"/>
    <property type="match status" value="1"/>
</dbReference>